<dbReference type="AlphaFoldDB" id="A0A4U8WB69"/>
<feature type="transmembrane region" description="Helical" evidence="1">
    <location>
        <begin position="7"/>
        <end position="29"/>
    </location>
</feature>
<dbReference type="KEGG" id="ctai:NCTC12078_01596"/>
<feature type="transmembrane region" description="Helical" evidence="1">
    <location>
        <begin position="118"/>
        <end position="137"/>
    </location>
</feature>
<keyword evidence="1" id="KW-1133">Transmembrane helix</keyword>
<dbReference type="EMBL" id="LR215974">
    <property type="protein sequence ID" value="VFB03581.1"/>
    <property type="molecule type" value="Genomic_DNA"/>
</dbReference>
<dbReference type="RefSeq" id="WP_130914161.1">
    <property type="nucleotide sequence ID" value="NZ_LR215974.1"/>
</dbReference>
<proteinExistence type="predicted"/>
<evidence type="ECO:0000313" key="3">
    <source>
        <dbReference type="Proteomes" id="UP000290013"/>
    </source>
</evidence>
<keyword evidence="1" id="KW-0472">Membrane</keyword>
<feature type="transmembrane region" description="Helical" evidence="1">
    <location>
        <begin position="93"/>
        <end position="111"/>
    </location>
</feature>
<sequence length="217" mass="26056">MKDIHLLLQNVMIVSEGLAAFTAVIMTFIRKSKNLYSYFAGYLVFIFCCEAFGKFGVKYNPFPIHLFFNYFVIPLEFIFFFWLYAYVSLKKKVLFWIFTAVFLLAYIPNELYFLKNKYIFSFNYTFGSVLLMFLVVLEYYKQVNSDRILEFAKNPMFYTNLGVTLFYIGTLPYWTFYLQIYEHKQIWGMYTLYFQASAVIMYLMFASSFIWGKQNYS</sequence>
<feature type="transmembrane region" description="Helical" evidence="1">
    <location>
        <begin position="67"/>
        <end position="87"/>
    </location>
</feature>
<keyword evidence="1" id="KW-0812">Transmembrane</keyword>
<accession>A0A4U8WB69</accession>
<gene>
    <name evidence="2" type="ORF">NCTC12078_01596</name>
</gene>
<name>A0A4U8WB69_9FLAO</name>
<feature type="transmembrane region" description="Helical" evidence="1">
    <location>
        <begin position="190"/>
        <end position="211"/>
    </location>
</feature>
<feature type="transmembrane region" description="Helical" evidence="1">
    <location>
        <begin position="35"/>
        <end position="55"/>
    </location>
</feature>
<evidence type="ECO:0000256" key="1">
    <source>
        <dbReference type="SAM" id="Phobius"/>
    </source>
</evidence>
<reference evidence="2 3" key="1">
    <citation type="submission" date="2019-02" db="EMBL/GenBank/DDBJ databases">
        <authorList>
            <consortium name="Pathogen Informatics"/>
        </authorList>
    </citation>
    <scope>NUCLEOTIDE SEQUENCE [LARGE SCALE GENOMIC DNA]</scope>
    <source>
        <strain evidence="2 3">3012STDY6944375</strain>
    </source>
</reference>
<organism evidence="2 3">
    <name type="scientific">Chryseobacterium taihuense</name>
    <dbReference type="NCBI Taxonomy" id="1141221"/>
    <lineage>
        <taxon>Bacteria</taxon>
        <taxon>Pseudomonadati</taxon>
        <taxon>Bacteroidota</taxon>
        <taxon>Flavobacteriia</taxon>
        <taxon>Flavobacteriales</taxon>
        <taxon>Weeksellaceae</taxon>
        <taxon>Chryseobacterium group</taxon>
        <taxon>Chryseobacterium</taxon>
    </lineage>
</organism>
<evidence type="ECO:0000313" key="2">
    <source>
        <dbReference type="EMBL" id="VFB03581.1"/>
    </source>
</evidence>
<evidence type="ECO:0008006" key="4">
    <source>
        <dbReference type="Google" id="ProtNLM"/>
    </source>
</evidence>
<feature type="transmembrane region" description="Helical" evidence="1">
    <location>
        <begin position="157"/>
        <end position="178"/>
    </location>
</feature>
<dbReference type="Proteomes" id="UP000290013">
    <property type="component" value="Chromosome"/>
</dbReference>
<protein>
    <recommendedName>
        <fullName evidence="4">Histidine kinase N-terminal 7TM region domain-containing protein</fullName>
    </recommendedName>
</protein>